<reference evidence="2" key="1">
    <citation type="submission" date="2013-07" db="EMBL/GenBank/DDBJ databases">
        <title>Sub-species coevolution in mutualistic symbiosis.</title>
        <authorList>
            <person name="Murfin K."/>
            <person name="Klassen J."/>
            <person name="Lee M."/>
            <person name="Forst S."/>
            <person name="Stock P."/>
            <person name="Goodrich-Blair H."/>
        </authorList>
    </citation>
    <scope>NUCLEOTIDE SEQUENCE [LARGE SCALE GENOMIC DNA]</scope>
    <source>
        <strain evidence="2">Kraussei Becker Underwood</strain>
    </source>
</reference>
<dbReference type="SUPFAM" id="SSF47413">
    <property type="entry name" value="lambda repressor-like DNA-binding domains"/>
    <property type="match status" value="1"/>
</dbReference>
<dbReference type="RefSeq" id="WP_051876067.1">
    <property type="nucleotide sequence ID" value="NZ_CAWLXS010000385.1"/>
</dbReference>
<evidence type="ECO:0000313" key="2">
    <source>
        <dbReference type="EMBL" id="CDH25432.1"/>
    </source>
</evidence>
<protein>
    <submittedName>
        <fullName evidence="2">Prophage LambdaSo, Cro/CI family transcriptional regulator/ putative Cro repressor (Modular protein)</fullName>
    </submittedName>
</protein>
<dbReference type="InterPro" id="IPR010982">
    <property type="entry name" value="Lambda_DNA-bd_dom_sf"/>
</dbReference>
<dbReference type="AlphaFoldDB" id="A0A077PXQ2"/>
<dbReference type="CDD" id="cd00093">
    <property type="entry name" value="HTH_XRE"/>
    <property type="match status" value="1"/>
</dbReference>
<accession>A0A077PXQ2</accession>
<comment type="caution">
    <text evidence="2">The sequence shown here is derived from an EMBL/GenBank/DDBJ whole genome shotgun (WGS) entry which is preliminary data.</text>
</comment>
<proteinExistence type="predicted"/>
<dbReference type="SMART" id="SM00530">
    <property type="entry name" value="HTH_XRE"/>
    <property type="match status" value="1"/>
</dbReference>
<feature type="domain" description="HTH cro/C1-type" evidence="1">
    <location>
        <begin position="4"/>
        <end position="63"/>
    </location>
</feature>
<dbReference type="EMBL" id="CBSZ010000336">
    <property type="protein sequence ID" value="CDH25432.1"/>
    <property type="molecule type" value="Genomic_DNA"/>
</dbReference>
<dbReference type="Pfam" id="PF01381">
    <property type="entry name" value="HTH_3"/>
    <property type="match status" value="1"/>
</dbReference>
<dbReference type="Proteomes" id="UP000028493">
    <property type="component" value="Unassembled WGS sequence"/>
</dbReference>
<sequence length="92" mass="10314">MNSIKKYRKMAKLKQKDLAELVGLTPSAISHYETGIRVPDINISKRLIRALEIQGVKCSLDQLFADGAVQAHELRPDLPKVFPPPTEHDHVS</sequence>
<dbReference type="Gene3D" id="1.10.260.40">
    <property type="entry name" value="lambda repressor-like DNA-binding domains"/>
    <property type="match status" value="1"/>
</dbReference>
<gene>
    <name evidence="2" type="ORF">XBKB1_4000005</name>
</gene>
<dbReference type="InterPro" id="IPR001387">
    <property type="entry name" value="Cro/C1-type_HTH"/>
</dbReference>
<name>A0A077PXQ2_XENBV</name>
<organism evidence="2">
    <name type="scientific">Xenorhabdus bovienii str. kraussei Becker Underwood</name>
    <dbReference type="NCBI Taxonomy" id="1398204"/>
    <lineage>
        <taxon>Bacteria</taxon>
        <taxon>Pseudomonadati</taxon>
        <taxon>Pseudomonadota</taxon>
        <taxon>Gammaproteobacteria</taxon>
        <taxon>Enterobacterales</taxon>
        <taxon>Morganellaceae</taxon>
        <taxon>Xenorhabdus</taxon>
    </lineage>
</organism>
<dbReference type="HOGENOM" id="CLU_187005_0_0_6"/>
<dbReference type="GO" id="GO:0003677">
    <property type="term" value="F:DNA binding"/>
    <property type="evidence" value="ECO:0007669"/>
    <property type="project" value="InterPro"/>
</dbReference>
<dbReference type="PROSITE" id="PS50943">
    <property type="entry name" value="HTH_CROC1"/>
    <property type="match status" value="1"/>
</dbReference>
<evidence type="ECO:0000259" key="1">
    <source>
        <dbReference type="PROSITE" id="PS50943"/>
    </source>
</evidence>